<proteinExistence type="predicted"/>
<dbReference type="Gene3D" id="3.10.450.40">
    <property type="match status" value="1"/>
</dbReference>
<protein>
    <recommendedName>
        <fullName evidence="2">PepSY domain-containing protein</fullName>
    </recommendedName>
</protein>
<dbReference type="Pfam" id="PF13670">
    <property type="entry name" value="PepSY_2"/>
    <property type="match status" value="1"/>
</dbReference>
<dbReference type="AlphaFoldDB" id="D8K5K7"/>
<gene>
    <name evidence="3" type="ordered locus">Nwat_1254</name>
</gene>
<dbReference type="KEGG" id="nwa:Nwat_1254"/>
<evidence type="ECO:0000313" key="3">
    <source>
        <dbReference type="EMBL" id="ADJ28184.1"/>
    </source>
</evidence>
<keyword evidence="4" id="KW-1185">Reference proteome</keyword>
<keyword evidence="1" id="KW-0732">Signal</keyword>
<dbReference type="EMBL" id="CP002086">
    <property type="protein sequence ID" value="ADJ28184.1"/>
    <property type="molecule type" value="Genomic_DNA"/>
</dbReference>
<reference evidence="3 4" key="1">
    <citation type="submission" date="2010-06" db="EMBL/GenBank/DDBJ databases">
        <title>Complete sequence of chromosome of Nitrosococcus watsoni C-113.</title>
        <authorList>
            <consortium name="US DOE Joint Genome Institute"/>
            <person name="Lucas S."/>
            <person name="Copeland A."/>
            <person name="Lapidus A."/>
            <person name="Cheng J.-F."/>
            <person name="Bruce D."/>
            <person name="Goodwin L."/>
            <person name="Pitluck S."/>
            <person name="Malfatti S.A."/>
            <person name="Chain P.S.G."/>
            <person name="Land M."/>
            <person name="Hauser L."/>
            <person name="Kyrpides N."/>
            <person name="Ivanova N."/>
            <person name="Cambell M.A."/>
            <person name="Heidelberg J.F."/>
            <person name="Klotz M.G."/>
            <person name="Woyke T."/>
        </authorList>
    </citation>
    <scope>NUCLEOTIDE SEQUENCE [LARGE SCALE GENOMIC DNA]</scope>
    <source>
        <strain evidence="3 4">C-113</strain>
    </source>
</reference>
<dbReference type="eggNOG" id="COG5591">
    <property type="taxonomic scope" value="Bacteria"/>
</dbReference>
<dbReference type="HOGENOM" id="CLU_147864_2_0_6"/>
<evidence type="ECO:0000259" key="2">
    <source>
        <dbReference type="Pfam" id="PF13670"/>
    </source>
</evidence>
<feature type="chain" id="PRO_5003116602" description="PepSY domain-containing protein" evidence="1">
    <location>
        <begin position="23"/>
        <end position="87"/>
    </location>
</feature>
<dbReference type="RefSeq" id="WP_013220280.1">
    <property type="nucleotide sequence ID" value="NC_014315.1"/>
</dbReference>
<name>D8K5K7_NITWC</name>
<dbReference type="InterPro" id="IPR025711">
    <property type="entry name" value="PepSY"/>
</dbReference>
<accession>D8K5K7</accession>
<sequence>MKLATIISIFSVLTILPAMVLAGDKPPQDGKPLSEIVKSLEEQGFKQISEIEFDDGKWEVDVYKDNQKRELEVDPSSGEILSDKLDD</sequence>
<evidence type="ECO:0000256" key="1">
    <source>
        <dbReference type="SAM" id="SignalP"/>
    </source>
</evidence>
<dbReference type="STRING" id="105559.Nwat_1254"/>
<evidence type="ECO:0000313" key="4">
    <source>
        <dbReference type="Proteomes" id="UP000000393"/>
    </source>
</evidence>
<dbReference type="Proteomes" id="UP000000393">
    <property type="component" value="Chromosome"/>
</dbReference>
<feature type="domain" description="PepSY" evidence="2">
    <location>
        <begin position="7"/>
        <end position="83"/>
    </location>
</feature>
<dbReference type="OrthoDB" id="5738594at2"/>
<organism evidence="3 4">
    <name type="scientific">Nitrosococcus watsoni (strain C-113)</name>
    <dbReference type="NCBI Taxonomy" id="105559"/>
    <lineage>
        <taxon>Bacteria</taxon>
        <taxon>Pseudomonadati</taxon>
        <taxon>Pseudomonadota</taxon>
        <taxon>Gammaproteobacteria</taxon>
        <taxon>Chromatiales</taxon>
        <taxon>Chromatiaceae</taxon>
        <taxon>Nitrosococcus</taxon>
    </lineage>
</organism>
<feature type="signal peptide" evidence="1">
    <location>
        <begin position="1"/>
        <end position="22"/>
    </location>
</feature>